<dbReference type="Pfam" id="PF00351">
    <property type="entry name" value="Biopterin_H"/>
    <property type="match status" value="1"/>
</dbReference>
<dbReference type="InParanoid" id="L5KF59"/>
<dbReference type="PROSITE" id="PS00367">
    <property type="entry name" value="BH4_AAA_HYDROXYL_1"/>
    <property type="match status" value="1"/>
</dbReference>
<comment type="catalytic activity">
    <reaction evidence="1">
        <text>(6R)-L-erythro-5,6,7,8-tetrahydrobiopterin + L-phenylalanine + O2 = (4aS,6R)-4a-hydroxy-L-erythro-5,6,7,8-tetrahydrobiopterin + L-tyrosine</text>
        <dbReference type="Rhea" id="RHEA:20273"/>
        <dbReference type="ChEBI" id="CHEBI:15379"/>
        <dbReference type="ChEBI" id="CHEBI:15642"/>
        <dbReference type="ChEBI" id="CHEBI:58095"/>
        <dbReference type="ChEBI" id="CHEBI:58315"/>
        <dbReference type="ChEBI" id="CHEBI:59560"/>
        <dbReference type="EC" id="1.14.16.1"/>
    </reaction>
</comment>
<evidence type="ECO:0000256" key="17">
    <source>
        <dbReference type="PIRSR" id="PIRSR000336-1"/>
    </source>
</evidence>
<proteinExistence type="inferred from homology"/>
<comment type="subunit">
    <text evidence="5">Homodimer and homotetramer.</text>
</comment>
<feature type="domain" description="ACT" evidence="20">
    <location>
        <begin position="57"/>
        <end position="135"/>
    </location>
</feature>
<keyword evidence="10 17" id="KW-0479">Metal-binding</keyword>
<dbReference type="GO" id="GO:0005506">
    <property type="term" value="F:iron ion binding"/>
    <property type="evidence" value="ECO:0007669"/>
    <property type="project" value="InterPro"/>
</dbReference>
<keyword evidence="11" id="KW-0560">Oxidoreductase</keyword>
<dbReference type="AlphaFoldDB" id="L5KF59"/>
<keyword evidence="9" id="KW-0597">Phosphoprotein</keyword>
<dbReference type="PIRSF" id="PIRSF000336">
    <property type="entry name" value="TH"/>
    <property type="match status" value="1"/>
</dbReference>
<comment type="cofactor">
    <cofactor evidence="2 18">
        <name>Fe(2+)</name>
        <dbReference type="ChEBI" id="CHEBI:29033"/>
    </cofactor>
</comment>
<feature type="binding site" evidence="17">
    <location>
        <position position="351"/>
    </location>
    <ligand>
        <name>Fe cation</name>
        <dbReference type="ChEBI" id="CHEBI:24875"/>
    </ligand>
</feature>
<evidence type="ECO:0000256" key="14">
    <source>
        <dbReference type="ARBA" id="ARBA00023232"/>
    </source>
</evidence>
<sequence>MTAAVLESRGLSKKDYYFGQVSQGGRLSAAQGGELDSRRKEEINYNEDNTNKKGTIALIFSLKEEVGALARVLRLFEENDINLTHIESRPSHLEKDKYEFFTYLDKCSTLALSNIIKILRHDIGVTVHELSRDNKKDTVPWFPKTIQELDRFANQILSYGAELDADHPGFKDPVYRTRRKYFADIAYKYRHGQPIPRVEYTEEEKKTWRTVFRTLKSLYKTHACYEYNHIFPLLEKYCGFREDNIPQLEEVSQFLQTCTGFRLRPVAGLLSSRDFLGGLAFRVFHCTQYIRHGSKPMYTPEPDICHELLGHVPLFSDRSFAQFSQEIGLASLGAPDEYIEKLATIYWFTVEFGLCKQGDSIKAYGAGLLSSFGELQYCLSGKPKLLPLELEKTAIQEYTVTEFQPLYYVAESFSDAKEKVRNFATTIPRPFSVHYEPYTQRIEVLDSTQQLKILADSINGEIGILCNALQKIN</sequence>
<dbReference type="InterPro" id="IPR002912">
    <property type="entry name" value="ACT_dom"/>
</dbReference>
<evidence type="ECO:0000313" key="21">
    <source>
        <dbReference type="EMBL" id="ELK10324.1"/>
    </source>
</evidence>
<dbReference type="NCBIfam" id="TIGR01268">
    <property type="entry name" value="Phe4hydrox_tetr"/>
    <property type="match status" value="1"/>
</dbReference>
<dbReference type="PRINTS" id="PR00372">
    <property type="entry name" value="FYWHYDRXLASE"/>
</dbReference>
<comment type="function">
    <text evidence="16">Catalyzes the hydroxylation of L-phenylalanine to L-tyrosine.</text>
</comment>
<evidence type="ECO:0000256" key="9">
    <source>
        <dbReference type="ARBA" id="ARBA00022553"/>
    </source>
</evidence>
<evidence type="ECO:0000256" key="10">
    <source>
        <dbReference type="ARBA" id="ARBA00022723"/>
    </source>
</evidence>
<evidence type="ECO:0000256" key="13">
    <source>
        <dbReference type="ARBA" id="ARBA00023033"/>
    </source>
</evidence>
<evidence type="ECO:0000256" key="3">
    <source>
        <dbReference type="ARBA" id="ARBA00005088"/>
    </source>
</evidence>
<evidence type="ECO:0000259" key="19">
    <source>
        <dbReference type="PROSITE" id="PS51410"/>
    </source>
</evidence>
<feature type="binding site" evidence="17">
    <location>
        <position position="311"/>
    </location>
    <ligand>
        <name>Fe cation</name>
        <dbReference type="ChEBI" id="CHEBI:24875"/>
    </ligand>
</feature>
<dbReference type="SMR" id="L5KF59"/>
<dbReference type="FunFam" id="1.10.800.10:FF:000003">
    <property type="entry name" value="Phenylalanine-4-hydroxylase"/>
    <property type="match status" value="1"/>
</dbReference>
<evidence type="ECO:0000256" key="5">
    <source>
        <dbReference type="ARBA" id="ARBA00011839"/>
    </source>
</evidence>
<dbReference type="InterPro" id="IPR018301">
    <property type="entry name" value="ArAA_hydroxylase_Fe/CU_BS"/>
</dbReference>
<evidence type="ECO:0000256" key="15">
    <source>
        <dbReference type="ARBA" id="ARBA00029922"/>
    </source>
</evidence>
<evidence type="ECO:0000256" key="12">
    <source>
        <dbReference type="ARBA" id="ARBA00023004"/>
    </source>
</evidence>
<dbReference type="UniPathway" id="UPA00139">
    <property type="reaction ID" value="UER00337"/>
</dbReference>
<evidence type="ECO:0000256" key="11">
    <source>
        <dbReference type="ARBA" id="ARBA00023002"/>
    </source>
</evidence>
<dbReference type="PANTHER" id="PTHR11473">
    <property type="entry name" value="AROMATIC AMINO ACID HYDROXYLASE"/>
    <property type="match status" value="1"/>
</dbReference>
<dbReference type="Pfam" id="PF01842">
    <property type="entry name" value="ACT"/>
    <property type="match status" value="1"/>
</dbReference>
<comment type="similarity">
    <text evidence="4">Belongs to the biopterin-dependent aromatic amino acid hydroxylase family.</text>
</comment>
<dbReference type="Proteomes" id="UP000010552">
    <property type="component" value="Unassembled WGS sequence"/>
</dbReference>
<dbReference type="CDD" id="cd04931">
    <property type="entry name" value="ACT_PAH"/>
    <property type="match status" value="1"/>
</dbReference>
<reference evidence="22" key="1">
    <citation type="journal article" date="2013" name="Science">
        <title>Comparative analysis of bat genomes provides insight into the evolution of flight and immunity.</title>
        <authorList>
            <person name="Zhang G."/>
            <person name="Cowled C."/>
            <person name="Shi Z."/>
            <person name="Huang Z."/>
            <person name="Bishop-Lilly K.A."/>
            <person name="Fang X."/>
            <person name="Wynne J.W."/>
            <person name="Xiong Z."/>
            <person name="Baker M.L."/>
            <person name="Zhao W."/>
            <person name="Tachedjian M."/>
            <person name="Zhu Y."/>
            <person name="Zhou P."/>
            <person name="Jiang X."/>
            <person name="Ng J."/>
            <person name="Yang L."/>
            <person name="Wu L."/>
            <person name="Xiao J."/>
            <person name="Feng Y."/>
            <person name="Chen Y."/>
            <person name="Sun X."/>
            <person name="Zhang Y."/>
            <person name="Marsh G.A."/>
            <person name="Crameri G."/>
            <person name="Broder C.C."/>
            <person name="Frey K.G."/>
            <person name="Wang L.F."/>
            <person name="Wang J."/>
        </authorList>
    </citation>
    <scope>NUCLEOTIDE SEQUENCE [LARGE SCALE GENOMIC DNA]</scope>
</reference>
<keyword evidence="8" id="KW-0021">Allosteric enzyme</keyword>
<evidence type="ECO:0000256" key="16">
    <source>
        <dbReference type="ARBA" id="ARBA00058511"/>
    </source>
</evidence>
<dbReference type="CDD" id="cd03347">
    <property type="entry name" value="eu_PheOH"/>
    <property type="match status" value="1"/>
</dbReference>
<name>L5KF59_PTEAL</name>
<protein>
    <recommendedName>
        <fullName evidence="7">Phenylalanine-4-hydroxylase</fullName>
        <ecNumber evidence="6">1.14.16.1</ecNumber>
    </recommendedName>
    <alternativeName>
        <fullName evidence="15">Phe-4-monooxygenase</fullName>
    </alternativeName>
</protein>
<evidence type="ECO:0000256" key="7">
    <source>
        <dbReference type="ARBA" id="ARBA00020276"/>
    </source>
</evidence>
<dbReference type="InterPro" id="IPR045865">
    <property type="entry name" value="ACT-like_dom_sf"/>
</dbReference>
<dbReference type="EMBL" id="KB030754">
    <property type="protein sequence ID" value="ELK10324.1"/>
    <property type="molecule type" value="Genomic_DNA"/>
</dbReference>
<dbReference type="InterPro" id="IPR019773">
    <property type="entry name" value="Tyrosine_3-monooxygenase-like"/>
</dbReference>
<dbReference type="InterPro" id="IPR019774">
    <property type="entry name" value="Aromatic-AA_hydroxylase_C"/>
</dbReference>
<dbReference type="InterPro" id="IPR001273">
    <property type="entry name" value="ArAA_hydroxylase"/>
</dbReference>
<evidence type="ECO:0000256" key="2">
    <source>
        <dbReference type="ARBA" id="ARBA00001954"/>
    </source>
</evidence>
<evidence type="ECO:0000256" key="18">
    <source>
        <dbReference type="PIRSR" id="PIRSR601273-2"/>
    </source>
</evidence>
<dbReference type="InterPro" id="IPR041912">
    <property type="entry name" value="Euk_PheOH_cat"/>
</dbReference>
<evidence type="ECO:0000313" key="22">
    <source>
        <dbReference type="Proteomes" id="UP000010552"/>
    </source>
</evidence>
<evidence type="ECO:0000256" key="1">
    <source>
        <dbReference type="ARBA" id="ARBA00001060"/>
    </source>
</evidence>
<evidence type="ECO:0000256" key="8">
    <source>
        <dbReference type="ARBA" id="ARBA00022533"/>
    </source>
</evidence>
<dbReference type="STRING" id="9402.L5KF59"/>
<keyword evidence="14" id="KW-0585">Phenylalanine catabolism</keyword>
<evidence type="ECO:0000259" key="20">
    <source>
        <dbReference type="PROSITE" id="PS51671"/>
    </source>
</evidence>
<dbReference type="InterPro" id="IPR005961">
    <property type="entry name" value="Phe-4-hydroxylase_tetra"/>
</dbReference>
<dbReference type="eggNOG" id="KOG3820">
    <property type="taxonomic scope" value="Eukaryota"/>
</dbReference>
<dbReference type="PROSITE" id="PS51671">
    <property type="entry name" value="ACT"/>
    <property type="match status" value="1"/>
</dbReference>
<feature type="binding site" evidence="17">
    <location>
        <position position="306"/>
    </location>
    <ligand>
        <name>Fe cation</name>
        <dbReference type="ChEBI" id="CHEBI:24875"/>
    </ligand>
</feature>
<dbReference type="GO" id="GO:0004505">
    <property type="term" value="F:phenylalanine 4-monooxygenase activity"/>
    <property type="evidence" value="ECO:0007669"/>
    <property type="project" value="UniProtKB-EC"/>
</dbReference>
<dbReference type="InterPro" id="IPR036329">
    <property type="entry name" value="Aro-AA_hydroxylase_C_sf"/>
</dbReference>
<dbReference type="FunCoup" id="L5KF59">
    <property type="interactions" value="156"/>
</dbReference>
<dbReference type="PROSITE" id="PS51410">
    <property type="entry name" value="BH4_AAA_HYDROXYL_2"/>
    <property type="match status" value="1"/>
</dbReference>
<dbReference type="EC" id="1.14.16.1" evidence="6"/>
<dbReference type="SUPFAM" id="SSF56534">
    <property type="entry name" value="Aromatic aminoacid monoxygenases, catalytic and oligomerization domains"/>
    <property type="match status" value="1"/>
</dbReference>
<keyword evidence="12 17" id="KW-0408">Iron</keyword>
<dbReference type="SUPFAM" id="SSF55021">
    <property type="entry name" value="ACT-like"/>
    <property type="match status" value="1"/>
</dbReference>
<evidence type="ECO:0000256" key="4">
    <source>
        <dbReference type="ARBA" id="ARBA00009712"/>
    </source>
</evidence>
<keyword evidence="22" id="KW-1185">Reference proteome</keyword>
<gene>
    <name evidence="21" type="ORF">PAL_GLEAN10015478</name>
</gene>
<dbReference type="Gene3D" id="1.10.800.10">
    <property type="entry name" value="Aromatic amino acid hydroxylase"/>
    <property type="match status" value="1"/>
</dbReference>
<evidence type="ECO:0000256" key="6">
    <source>
        <dbReference type="ARBA" id="ARBA00011995"/>
    </source>
</evidence>
<dbReference type="PANTHER" id="PTHR11473:SF24">
    <property type="entry name" value="PHENYLALANINE-4-HYDROXYLASE"/>
    <property type="match status" value="1"/>
</dbReference>
<keyword evidence="13" id="KW-0503">Monooxygenase</keyword>
<feature type="domain" description="Biopterin-dependent aromatic amino acid hydroxylase family profile" evidence="19">
    <location>
        <begin position="127"/>
        <end position="473"/>
    </location>
</feature>
<organism evidence="21 22">
    <name type="scientific">Pteropus alecto</name>
    <name type="common">Black flying fox</name>
    <dbReference type="NCBI Taxonomy" id="9402"/>
    <lineage>
        <taxon>Eukaryota</taxon>
        <taxon>Metazoa</taxon>
        <taxon>Chordata</taxon>
        <taxon>Craniata</taxon>
        <taxon>Vertebrata</taxon>
        <taxon>Euteleostomi</taxon>
        <taxon>Mammalia</taxon>
        <taxon>Eutheria</taxon>
        <taxon>Laurasiatheria</taxon>
        <taxon>Chiroptera</taxon>
        <taxon>Yinpterochiroptera</taxon>
        <taxon>Pteropodoidea</taxon>
        <taxon>Pteropodidae</taxon>
        <taxon>Pteropodinae</taxon>
        <taxon>Pteropus</taxon>
    </lineage>
</organism>
<comment type="pathway">
    <text evidence="3">Amino-acid degradation; L-phenylalanine degradation; acetoacetate and fumarate from L-phenylalanine: step 1/6.</text>
</comment>
<accession>L5KF59</accession>
<dbReference type="InterPro" id="IPR036951">
    <property type="entry name" value="ArAA_hydroxylase_sf"/>
</dbReference>
<dbReference type="GO" id="GO:0006559">
    <property type="term" value="P:L-phenylalanine catabolic process"/>
    <property type="evidence" value="ECO:0007669"/>
    <property type="project" value="UniProtKB-UniPathway"/>
</dbReference>